<dbReference type="Gene3D" id="1.20.120.450">
    <property type="entry name" value="dinb family like domain"/>
    <property type="match status" value="1"/>
</dbReference>
<dbReference type="RefSeq" id="WP_337694078.1">
    <property type="nucleotide sequence ID" value="NZ_JBBEGN010000002.1"/>
</dbReference>
<keyword evidence="2" id="KW-0413">Isomerase</keyword>
<feature type="domain" description="Mycothiol-dependent maleylpyruvate isomerase metal-binding" evidence="1">
    <location>
        <begin position="6"/>
        <end position="93"/>
    </location>
</feature>
<reference evidence="2 3" key="1">
    <citation type="submission" date="2024-03" db="EMBL/GenBank/DDBJ databases">
        <title>Actinomycetospora sp. OC33-EN08, a novel actinomycete isolated from wild orchid (Aerides multiflora).</title>
        <authorList>
            <person name="Suriyachadkun C."/>
        </authorList>
    </citation>
    <scope>NUCLEOTIDE SEQUENCE [LARGE SCALE GENOMIC DNA]</scope>
    <source>
        <strain evidence="2 3">OC33-EN08</strain>
    </source>
</reference>
<dbReference type="Proteomes" id="UP001385809">
    <property type="component" value="Unassembled WGS sequence"/>
</dbReference>
<organism evidence="2 3">
    <name type="scientific">Actinomycetospora aurantiaca</name>
    <dbReference type="NCBI Taxonomy" id="3129233"/>
    <lineage>
        <taxon>Bacteria</taxon>
        <taxon>Bacillati</taxon>
        <taxon>Actinomycetota</taxon>
        <taxon>Actinomycetes</taxon>
        <taxon>Pseudonocardiales</taxon>
        <taxon>Pseudonocardiaceae</taxon>
        <taxon>Actinomycetospora</taxon>
    </lineage>
</organism>
<evidence type="ECO:0000313" key="2">
    <source>
        <dbReference type="EMBL" id="MEJ2867476.1"/>
    </source>
</evidence>
<comment type="caution">
    <text evidence="2">The sequence shown here is derived from an EMBL/GenBank/DDBJ whole genome shotgun (WGS) entry which is preliminary data.</text>
</comment>
<evidence type="ECO:0000259" key="1">
    <source>
        <dbReference type="Pfam" id="PF11716"/>
    </source>
</evidence>
<dbReference type="Pfam" id="PF11716">
    <property type="entry name" value="MDMPI_N"/>
    <property type="match status" value="1"/>
</dbReference>
<dbReference type="SUPFAM" id="SSF109854">
    <property type="entry name" value="DinB/YfiT-like putative metalloenzymes"/>
    <property type="match status" value="1"/>
</dbReference>
<dbReference type="InterPro" id="IPR024344">
    <property type="entry name" value="MDMPI_metal-binding"/>
</dbReference>
<dbReference type="NCBIfam" id="TIGR03083">
    <property type="entry name" value="maleylpyruvate isomerase family mycothiol-dependent enzyme"/>
    <property type="match status" value="1"/>
</dbReference>
<dbReference type="InterPro" id="IPR034660">
    <property type="entry name" value="DinB/YfiT-like"/>
</dbReference>
<name>A0ABU8MJT2_9PSEU</name>
<gene>
    <name evidence="2" type="ORF">WCD74_06845</name>
</gene>
<proteinExistence type="predicted"/>
<dbReference type="EMBL" id="JBBEGN010000002">
    <property type="protein sequence ID" value="MEJ2867476.1"/>
    <property type="molecule type" value="Genomic_DNA"/>
</dbReference>
<dbReference type="InterPro" id="IPR017517">
    <property type="entry name" value="Maleyloyr_isom"/>
</dbReference>
<sequence length="204" mass="22159">MPEDVAAERLDLADQLEDLTDEEWTTPSLCAGWTVHDVVAHLTLSTGQPLVRTLLRMIPARGDYDAINRSDAVERARRYTPAELIAQLRAMAHDDRRFPLAGALDPLNDLLVHRQDLAIPLGRAVDAPAARAEPCLAHTWSAPFVGAARRFAGLRLVATDGTWTAGEGPELRGPSSGMLLALNGRVAGLDRLDGPGLQEARTRY</sequence>
<accession>A0ABU8MJT2</accession>
<protein>
    <submittedName>
        <fullName evidence="2">Maleylpyruvate isomerase family mycothiol-dependent enzyme</fullName>
    </submittedName>
</protein>
<dbReference type="GO" id="GO:0016853">
    <property type="term" value="F:isomerase activity"/>
    <property type="evidence" value="ECO:0007669"/>
    <property type="project" value="UniProtKB-KW"/>
</dbReference>
<evidence type="ECO:0000313" key="3">
    <source>
        <dbReference type="Proteomes" id="UP001385809"/>
    </source>
</evidence>
<keyword evidence="3" id="KW-1185">Reference proteome</keyword>